<dbReference type="SUPFAM" id="SSF46785">
    <property type="entry name" value="Winged helix' DNA-binding domain"/>
    <property type="match status" value="1"/>
</dbReference>
<evidence type="ECO:0000256" key="1">
    <source>
        <dbReference type="ARBA" id="ARBA00009437"/>
    </source>
</evidence>
<keyword evidence="2" id="KW-0805">Transcription regulation</keyword>
<evidence type="ECO:0000259" key="5">
    <source>
        <dbReference type="PROSITE" id="PS50931"/>
    </source>
</evidence>
<keyword evidence="4" id="KW-0804">Transcription</keyword>
<dbReference type="PRINTS" id="PR00039">
    <property type="entry name" value="HTHLYSR"/>
</dbReference>
<gene>
    <name evidence="6" type="ORF">BGL_2c24090</name>
</gene>
<name>A0A0B6SB06_BURPL</name>
<sequence>MDRLDAMRLFVRLVECGSFTAVARAEGIGQPAVSKQIDALERYLGVQLLSRTSRRVVVTDAGHAFHDSAKTLLDDFDAVESSVGTRQRAPRGLIRLNTAPGHGRLCITPLLPEFFRRYPDVEIQMSVSERHVDLIGDGIDLAVRHGRMADSSITARKLYESPMVLVASPAYLAARPLPRVVADLDAQRCIVFAHGRERYAWSFRVDGQPLSYLPQGAFTTGDAEQVRAAVLCGLGISQVPRWLLADEIDAGAVTVLLPAWQPEPLDVHLAYPAGRRVPARVKVLIDYLVEVFAGQP</sequence>
<dbReference type="SUPFAM" id="SSF53850">
    <property type="entry name" value="Periplasmic binding protein-like II"/>
    <property type="match status" value="1"/>
</dbReference>
<comment type="similarity">
    <text evidence="1">Belongs to the LysR transcriptional regulatory family.</text>
</comment>
<dbReference type="InterPro" id="IPR000847">
    <property type="entry name" value="LysR_HTH_N"/>
</dbReference>
<dbReference type="EMBL" id="CP002581">
    <property type="protein sequence ID" value="AJK50465.1"/>
    <property type="molecule type" value="Genomic_DNA"/>
</dbReference>
<keyword evidence="3" id="KW-0238">DNA-binding</keyword>
<dbReference type="RefSeq" id="WP_042628746.1">
    <property type="nucleotide sequence ID" value="NZ_CP002581.1"/>
</dbReference>
<evidence type="ECO:0000313" key="7">
    <source>
        <dbReference type="Proteomes" id="UP000031838"/>
    </source>
</evidence>
<dbReference type="GO" id="GO:0006351">
    <property type="term" value="P:DNA-templated transcription"/>
    <property type="evidence" value="ECO:0007669"/>
    <property type="project" value="TreeGrafter"/>
</dbReference>
<evidence type="ECO:0000256" key="3">
    <source>
        <dbReference type="ARBA" id="ARBA00023125"/>
    </source>
</evidence>
<dbReference type="GO" id="GO:0043565">
    <property type="term" value="F:sequence-specific DNA binding"/>
    <property type="evidence" value="ECO:0007669"/>
    <property type="project" value="TreeGrafter"/>
</dbReference>
<accession>A0A0B6SB06</accession>
<evidence type="ECO:0000256" key="4">
    <source>
        <dbReference type="ARBA" id="ARBA00023163"/>
    </source>
</evidence>
<dbReference type="Gene3D" id="1.10.10.10">
    <property type="entry name" value="Winged helix-like DNA-binding domain superfamily/Winged helix DNA-binding domain"/>
    <property type="match status" value="1"/>
</dbReference>
<dbReference type="KEGG" id="bgp:BGL_2c24090"/>
<dbReference type="Pfam" id="PF00126">
    <property type="entry name" value="HTH_1"/>
    <property type="match status" value="1"/>
</dbReference>
<dbReference type="GO" id="GO:0003700">
    <property type="term" value="F:DNA-binding transcription factor activity"/>
    <property type="evidence" value="ECO:0007669"/>
    <property type="project" value="InterPro"/>
</dbReference>
<evidence type="ECO:0000313" key="6">
    <source>
        <dbReference type="EMBL" id="AJK50465.1"/>
    </source>
</evidence>
<dbReference type="PANTHER" id="PTHR30537">
    <property type="entry name" value="HTH-TYPE TRANSCRIPTIONAL REGULATOR"/>
    <property type="match status" value="1"/>
</dbReference>
<dbReference type="InterPro" id="IPR005119">
    <property type="entry name" value="LysR_subst-bd"/>
</dbReference>
<evidence type="ECO:0000256" key="2">
    <source>
        <dbReference type="ARBA" id="ARBA00023015"/>
    </source>
</evidence>
<dbReference type="AlphaFoldDB" id="A0A0B6SB06"/>
<dbReference type="InterPro" id="IPR036390">
    <property type="entry name" value="WH_DNA-bd_sf"/>
</dbReference>
<dbReference type="PANTHER" id="PTHR30537:SF5">
    <property type="entry name" value="HTH-TYPE TRANSCRIPTIONAL ACTIVATOR TTDR-RELATED"/>
    <property type="match status" value="1"/>
</dbReference>
<dbReference type="FunFam" id="1.10.10.10:FF:000001">
    <property type="entry name" value="LysR family transcriptional regulator"/>
    <property type="match status" value="1"/>
</dbReference>
<dbReference type="InterPro" id="IPR058163">
    <property type="entry name" value="LysR-type_TF_proteobact-type"/>
</dbReference>
<dbReference type="PROSITE" id="PS50931">
    <property type="entry name" value="HTH_LYSR"/>
    <property type="match status" value="1"/>
</dbReference>
<dbReference type="CDD" id="cd08422">
    <property type="entry name" value="PBP2_CrgA_like"/>
    <property type="match status" value="1"/>
</dbReference>
<reference evidence="6 7" key="2">
    <citation type="journal article" date="2016" name="Appl. Microbiol. Biotechnol.">
        <title>Mutations improving production and secretion of extracellular lipase by Burkholderia glumae PG1.</title>
        <authorList>
            <person name="Knapp A."/>
            <person name="Voget S."/>
            <person name="Gao R."/>
            <person name="Zaburannyi N."/>
            <person name="Krysciak D."/>
            <person name="Breuer M."/>
            <person name="Hauer B."/>
            <person name="Streit W.R."/>
            <person name="Muller R."/>
            <person name="Daniel R."/>
            <person name="Jaeger K.E."/>
        </authorList>
    </citation>
    <scope>NUCLEOTIDE SEQUENCE [LARGE SCALE GENOMIC DNA]</scope>
    <source>
        <strain evidence="6 7">PG1</strain>
    </source>
</reference>
<protein>
    <submittedName>
        <fullName evidence="6">Transcriptional regulator LysR family</fullName>
    </submittedName>
</protein>
<dbReference type="Pfam" id="PF03466">
    <property type="entry name" value="LysR_substrate"/>
    <property type="match status" value="1"/>
</dbReference>
<keyword evidence="7" id="KW-1185">Reference proteome</keyword>
<dbReference type="InterPro" id="IPR036388">
    <property type="entry name" value="WH-like_DNA-bd_sf"/>
</dbReference>
<dbReference type="HOGENOM" id="CLU_039613_16_2_4"/>
<reference evidence="7" key="1">
    <citation type="submission" date="2011-03" db="EMBL/GenBank/DDBJ databases">
        <authorList>
            <person name="Voget S."/>
            <person name="Streit W.R."/>
            <person name="Jaeger K.E."/>
            <person name="Daniel R."/>
        </authorList>
    </citation>
    <scope>NUCLEOTIDE SEQUENCE [LARGE SCALE GENOMIC DNA]</scope>
    <source>
        <strain evidence="7">PG1</strain>
    </source>
</reference>
<proteinExistence type="inferred from homology"/>
<dbReference type="Proteomes" id="UP000031838">
    <property type="component" value="Chromosome 2"/>
</dbReference>
<dbReference type="Gene3D" id="3.40.190.290">
    <property type="match status" value="1"/>
</dbReference>
<feature type="domain" description="HTH lysR-type" evidence="5">
    <location>
        <begin position="1"/>
        <end position="59"/>
    </location>
</feature>
<organism evidence="6 7">
    <name type="scientific">Burkholderia plantarii</name>
    <dbReference type="NCBI Taxonomy" id="41899"/>
    <lineage>
        <taxon>Bacteria</taxon>
        <taxon>Pseudomonadati</taxon>
        <taxon>Pseudomonadota</taxon>
        <taxon>Betaproteobacteria</taxon>
        <taxon>Burkholderiales</taxon>
        <taxon>Burkholderiaceae</taxon>
        <taxon>Burkholderia</taxon>
    </lineage>
</organism>